<keyword evidence="8 10" id="KW-0067">ATP-binding</keyword>
<dbReference type="Pfam" id="PF01406">
    <property type="entry name" value="tRNA-synt_1e"/>
    <property type="match status" value="1"/>
</dbReference>
<comment type="subunit">
    <text evidence="3 10">Monomer.</text>
</comment>
<dbReference type="InterPro" id="IPR032678">
    <property type="entry name" value="tRNA-synt_1_cat_dom"/>
</dbReference>
<dbReference type="InterPro" id="IPR009080">
    <property type="entry name" value="tRNAsynth_Ia_anticodon-bd"/>
</dbReference>
<feature type="binding site" evidence="10">
    <location>
        <position position="230"/>
    </location>
    <ligand>
        <name>L-cysteinyl-5'-AMP</name>
        <dbReference type="ChEBI" id="CHEBI:144924"/>
    </ligand>
</feature>
<evidence type="ECO:0000256" key="1">
    <source>
        <dbReference type="ARBA" id="ARBA00003679"/>
    </source>
</evidence>
<feature type="binding site" evidence="10">
    <location>
        <begin position="85"/>
        <end position="87"/>
    </location>
    <ligand>
        <name>L-cysteinyl-5'-AMP</name>
        <dbReference type="ChEBI" id="CHEBI:144924"/>
    </ligand>
</feature>
<proteinExistence type="inferred from homology"/>
<sequence>MQSWPSARVPELPGRGPELRLYDTSDRQVRPVAAGTGPGSAATMYVCGITPYDATHLGHAATYLAFDLIHRQWLDLGHDVHYVQNVTDVDDPLFERADRDGVDWRELGDGQVALFREDMAALRVLPPREYVGATEAISEVVELVEKLLASGAAYVFDDDCPDVYYRADATPQFGYESGYDRETMLRLFAERGGDPGRAGKADPLDALLWRAARPGEPSWPSPFGAGRPGWHIECAAIALSRIGSGLDIQGGGSDLIFPHHEFTAAHAECVRAERRFARHYVHAGMIGWDGHKMSKSRGNLVLVSALRAEGVEPAAIRLGLLSGHYRADRYWSRQVLDEAIARLRRWRQATALQAAPDATDVVARLRQYLADDLNTPKALAALDGWATDALEYGGGDAAAPALVSAAVDALLGVEL</sequence>
<feature type="short sequence motif" description="'KMSKS' region" evidence="10">
    <location>
        <begin position="292"/>
        <end position="296"/>
    </location>
</feature>
<dbReference type="GO" id="GO:0008270">
    <property type="term" value="F:zinc ion binding"/>
    <property type="evidence" value="ECO:0007669"/>
    <property type="project" value="UniProtKB-UniRule"/>
</dbReference>
<comment type="function">
    <text evidence="1 10">Catalyzes the ATP-dependent condensation of GlcN-Ins and L-cysteine to form L-Cys-GlcN-Ins.</text>
</comment>
<evidence type="ECO:0000256" key="10">
    <source>
        <dbReference type="HAMAP-Rule" id="MF_01697"/>
    </source>
</evidence>
<dbReference type="PANTHER" id="PTHR10890:SF3">
    <property type="entry name" value="CYSTEINE--TRNA LIGASE, CYTOPLASMIC"/>
    <property type="match status" value="1"/>
</dbReference>
<feature type="short sequence motif" description="'ERGGDP' region" evidence="10">
    <location>
        <begin position="190"/>
        <end position="195"/>
    </location>
</feature>
<comment type="cofactor">
    <cofactor evidence="10">
        <name>Zn(2+)</name>
        <dbReference type="ChEBI" id="CHEBI:29105"/>
    </cofactor>
    <text evidence="10">Binds 1 zinc ion per subunit.</text>
</comment>
<dbReference type="FunFam" id="3.40.50.620:FF:000134">
    <property type="entry name" value="L-cysteine:1D-myo-inositol 2-amino-2-deoxy-alpha-D-glucopyranoside ligase"/>
    <property type="match status" value="1"/>
</dbReference>
<dbReference type="OrthoDB" id="9815130at2"/>
<dbReference type="InterPro" id="IPR024909">
    <property type="entry name" value="Cys-tRNA/MSH_ligase"/>
</dbReference>
<evidence type="ECO:0000256" key="6">
    <source>
        <dbReference type="ARBA" id="ARBA00022741"/>
    </source>
</evidence>
<evidence type="ECO:0000256" key="5">
    <source>
        <dbReference type="ARBA" id="ARBA00022723"/>
    </source>
</evidence>
<dbReference type="GO" id="GO:0010125">
    <property type="term" value="P:mycothiol biosynthetic process"/>
    <property type="evidence" value="ECO:0007669"/>
    <property type="project" value="UniProtKB-UniRule"/>
</dbReference>
<keyword evidence="7 10" id="KW-0862">Zinc</keyword>
<dbReference type="Gene3D" id="1.20.120.640">
    <property type="entry name" value="Anticodon-binding domain of a subclass of class I aminoacyl-tRNA synthetases"/>
    <property type="match status" value="1"/>
</dbReference>
<keyword evidence="6 10" id="KW-0547">Nucleotide-binding</keyword>
<organism evidence="11 12">
    <name type="scientific">Mycobacterium parmense</name>
    <dbReference type="NCBI Taxonomy" id="185642"/>
    <lineage>
        <taxon>Bacteria</taxon>
        <taxon>Bacillati</taxon>
        <taxon>Actinomycetota</taxon>
        <taxon>Actinomycetes</taxon>
        <taxon>Mycobacteriales</taxon>
        <taxon>Mycobacteriaceae</taxon>
        <taxon>Mycobacterium</taxon>
        <taxon>Mycobacterium simiae complex</taxon>
    </lineage>
</organism>
<comment type="similarity">
    <text evidence="2 10">Belongs to the class-I aminoacyl-tRNA synthetase family. MshC subfamily.</text>
</comment>
<dbReference type="Gene3D" id="3.40.50.620">
    <property type="entry name" value="HUPs"/>
    <property type="match status" value="1"/>
</dbReference>
<evidence type="ECO:0000256" key="2">
    <source>
        <dbReference type="ARBA" id="ARBA00007723"/>
    </source>
</evidence>
<dbReference type="GO" id="GO:0005524">
    <property type="term" value="F:ATP binding"/>
    <property type="evidence" value="ECO:0007669"/>
    <property type="project" value="UniProtKB-KW"/>
</dbReference>
<evidence type="ECO:0000256" key="8">
    <source>
        <dbReference type="ARBA" id="ARBA00022840"/>
    </source>
</evidence>
<gene>
    <name evidence="10 11" type="primary">mshC</name>
    <name evidence="11" type="ORF">MPRM_11830</name>
</gene>
<dbReference type="RefSeq" id="WP_085269490.1">
    <property type="nucleotide sequence ID" value="NZ_AP022614.1"/>
</dbReference>
<evidence type="ECO:0000256" key="9">
    <source>
        <dbReference type="ARBA" id="ARBA00048350"/>
    </source>
</evidence>
<dbReference type="Proteomes" id="UP000467105">
    <property type="component" value="Chromosome"/>
</dbReference>
<dbReference type="GO" id="GO:0035446">
    <property type="term" value="F:cysteine-glucosaminylinositol ligase activity"/>
    <property type="evidence" value="ECO:0007669"/>
    <property type="project" value="UniProtKB-UniRule"/>
</dbReference>
<keyword evidence="5 10" id="KW-0479">Metal-binding</keyword>
<dbReference type="InterPro" id="IPR017812">
    <property type="entry name" value="Mycothiol_ligase_MshC"/>
</dbReference>
<feature type="binding site" evidence="10">
    <location>
        <begin position="252"/>
        <end position="254"/>
    </location>
    <ligand>
        <name>L-cysteinyl-5'-AMP</name>
        <dbReference type="ChEBI" id="CHEBI:144924"/>
    </ligand>
</feature>
<dbReference type="PANTHER" id="PTHR10890">
    <property type="entry name" value="CYSTEINYL-TRNA SYNTHETASE"/>
    <property type="match status" value="1"/>
</dbReference>
<dbReference type="SUPFAM" id="SSF47323">
    <property type="entry name" value="Anticodon-binding domain of a subclass of class I aminoacyl-tRNA synthetases"/>
    <property type="match status" value="1"/>
</dbReference>
<dbReference type="HAMAP" id="MF_01697">
    <property type="entry name" value="MshC"/>
    <property type="match status" value="1"/>
</dbReference>
<comment type="catalytic activity">
    <reaction evidence="9 10">
        <text>1D-myo-inositol 2-amino-2-deoxy-alpha-D-glucopyranoside + L-cysteine + ATP = 1D-myo-inositol 2-(L-cysteinylamino)-2-deoxy-alpha-D-glucopyranoside + AMP + diphosphate + H(+)</text>
        <dbReference type="Rhea" id="RHEA:26176"/>
        <dbReference type="ChEBI" id="CHEBI:15378"/>
        <dbReference type="ChEBI" id="CHEBI:30616"/>
        <dbReference type="ChEBI" id="CHEBI:33019"/>
        <dbReference type="ChEBI" id="CHEBI:35235"/>
        <dbReference type="ChEBI" id="CHEBI:58886"/>
        <dbReference type="ChEBI" id="CHEBI:58887"/>
        <dbReference type="ChEBI" id="CHEBI:456215"/>
        <dbReference type="EC" id="6.3.1.13"/>
    </reaction>
</comment>
<keyword evidence="4 10" id="KW-0436">Ligase</keyword>
<evidence type="ECO:0000256" key="7">
    <source>
        <dbReference type="ARBA" id="ARBA00022833"/>
    </source>
</evidence>
<name>A0A7I7YRU4_9MYCO</name>
<feature type="binding site" evidence="10">
    <location>
        <position position="259"/>
    </location>
    <ligand>
        <name>Zn(2+)</name>
        <dbReference type="ChEBI" id="CHEBI:29105"/>
    </ligand>
</feature>
<feature type="binding site" evidence="10">
    <location>
        <begin position="47"/>
        <end position="50"/>
    </location>
    <ligand>
        <name>L-cysteinyl-5'-AMP</name>
        <dbReference type="ChEBI" id="CHEBI:144924"/>
    </ligand>
</feature>
<dbReference type="EC" id="6.3.1.13" evidence="10"/>
<dbReference type="AlphaFoldDB" id="A0A7I7YRU4"/>
<feature type="binding site" evidence="10">
    <location>
        <position position="234"/>
    </location>
    <ligand>
        <name>Zn(2+)</name>
        <dbReference type="ChEBI" id="CHEBI:29105"/>
    </ligand>
</feature>
<evidence type="ECO:0000256" key="4">
    <source>
        <dbReference type="ARBA" id="ARBA00022598"/>
    </source>
</evidence>
<keyword evidence="12" id="KW-1185">Reference proteome</keyword>
<dbReference type="NCBIfam" id="TIGR03447">
    <property type="entry name" value="mycothiol_MshC"/>
    <property type="match status" value="1"/>
</dbReference>
<dbReference type="SUPFAM" id="SSF52374">
    <property type="entry name" value="Nucleotidylyl transferase"/>
    <property type="match status" value="1"/>
</dbReference>
<feature type="binding site" evidence="10">
    <location>
        <position position="62"/>
    </location>
    <ligand>
        <name>L-cysteinyl-5'-AMP</name>
        <dbReference type="ChEBI" id="CHEBI:144924"/>
    </ligand>
</feature>
<evidence type="ECO:0000256" key="3">
    <source>
        <dbReference type="ARBA" id="ARBA00011245"/>
    </source>
</evidence>
<dbReference type="GO" id="GO:0004817">
    <property type="term" value="F:cysteine-tRNA ligase activity"/>
    <property type="evidence" value="ECO:0007669"/>
    <property type="project" value="TreeGrafter"/>
</dbReference>
<dbReference type="GO" id="GO:0005829">
    <property type="term" value="C:cytosol"/>
    <property type="evidence" value="ECO:0007669"/>
    <property type="project" value="TreeGrafter"/>
</dbReference>
<accession>A0A7I7YRU4</accession>
<reference evidence="11 12" key="1">
    <citation type="journal article" date="2019" name="Emerg. Microbes Infect.">
        <title>Comprehensive subspecies identification of 175 nontuberculous mycobacteria species based on 7547 genomic profiles.</title>
        <authorList>
            <person name="Matsumoto Y."/>
            <person name="Kinjo T."/>
            <person name="Motooka D."/>
            <person name="Nabeya D."/>
            <person name="Jung N."/>
            <person name="Uechi K."/>
            <person name="Horii T."/>
            <person name="Iida T."/>
            <person name="Fujita J."/>
            <person name="Nakamura S."/>
        </authorList>
    </citation>
    <scope>NUCLEOTIDE SEQUENCE [LARGE SCALE GENOMIC DNA]</scope>
    <source>
        <strain evidence="11 12">JCM 14742</strain>
    </source>
</reference>
<dbReference type="GO" id="GO:0006423">
    <property type="term" value="P:cysteinyl-tRNA aminoacylation"/>
    <property type="evidence" value="ECO:0007669"/>
    <property type="project" value="TreeGrafter"/>
</dbReference>
<dbReference type="InterPro" id="IPR014729">
    <property type="entry name" value="Rossmann-like_a/b/a_fold"/>
</dbReference>
<feature type="short sequence motif" description="'HIGH' region" evidence="10">
    <location>
        <begin position="49"/>
        <end position="59"/>
    </location>
</feature>
<feature type="binding site" evidence="10">
    <location>
        <position position="286"/>
    </location>
    <ligand>
        <name>L-cysteinyl-5'-AMP</name>
        <dbReference type="ChEBI" id="CHEBI:144924"/>
    </ligand>
</feature>
<feature type="binding site" evidence="10">
    <location>
        <position position="47"/>
    </location>
    <ligand>
        <name>Zn(2+)</name>
        <dbReference type="ChEBI" id="CHEBI:29105"/>
    </ligand>
</feature>
<evidence type="ECO:0000313" key="12">
    <source>
        <dbReference type="Proteomes" id="UP000467105"/>
    </source>
</evidence>
<dbReference type="CDD" id="cd00672">
    <property type="entry name" value="CysRS_core"/>
    <property type="match status" value="1"/>
</dbReference>
<dbReference type="PRINTS" id="PR00983">
    <property type="entry name" value="TRNASYNTHCYS"/>
</dbReference>
<evidence type="ECO:0000313" key="11">
    <source>
        <dbReference type="EMBL" id="BBZ43902.1"/>
    </source>
</evidence>
<dbReference type="EMBL" id="AP022614">
    <property type="protein sequence ID" value="BBZ43902.1"/>
    <property type="molecule type" value="Genomic_DNA"/>
</dbReference>
<protein>
    <recommendedName>
        <fullName evidence="10">L-cysteine:1D-myo-inositol 2-amino-2-deoxy-alpha-D-glucopyranoside ligase</fullName>
        <shortName evidence="10">L-Cys:GlcN-Ins ligase</shortName>
        <ecNumber evidence="10">6.3.1.13</ecNumber>
    </recommendedName>
    <alternativeName>
        <fullName evidence="10">Mycothiol ligase</fullName>
        <shortName evidence="10">MSH ligase</shortName>
    </alternativeName>
</protein>